<dbReference type="SUPFAM" id="SSF53649">
    <property type="entry name" value="Alkaline phosphatase-like"/>
    <property type="match status" value="1"/>
</dbReference>
<keyword evidence="2" id="KW-0378">Hydrolase</keyword>
<comment type="caution">
    <text evidence="3">The sequence shown here is derived from an EMBL/GenBank/DDBJ whole genome shotgun (WGS) entry which is preliminary data.</text>
</comment>
<dbReference type="PANTHER" id="PTHR42693">
    <property type="entry name" value="ARYLSULFATASE FAMILY MEMBER"/>
    <property type="match status" value="1"/>
</dbReference>
<dbReference type="AlphaFoldDB" id="A0A645J7R0"/>
<sequence>MEGTSLKPLLSGGQVNDHVLCWEHQGNAAIRSGRWKAVMAYPGEWELYDIEQDRGETHNLADSHREVLYALIMRYTQWADRCGVIPRERILRIPGRKTIHNEYCGWMI</sequence>
<evidence type="ECO:0000313" key="3">
    <source>
        <dbReference type="EMBL" id="MPN59180.1"/>
    </source>
</evidence>
<name>A0A645J7R0_9ZZZZ</name>
<accession>A0A645J7R0</accession>
<comment type="similarity">
    <text evidence="1">Belongs to the sulfatase family.</text>
</comment>
<evidence type="ECO:0000256" key="2">
    <source>
        <dbReference type="ARBA" id="ARBA00022801"/>
    </source>
</evidence>
<dbReference type="PANTHER" id="PTHR42693:SF53">
    <property type="entry name" value="ENDO-4-O-SULFATASE"/>
    <property type="match status" value="1"/>
</dbReference>
<dbReference type="InterPro" id="IPR017850">
    <property type="entry name" value="Alkaline_phosphatase_core_sf"/>
</dbReference>
<dbReference type="GO" id="GO:0004065">
    <property type="term" value="F:arylsulfatase activity"/>
    <property type="evidence" value="ECO:0007669"/>
    <property type="project" value="TreeGrafter"/>
</dbReference>
<gene>
    <name evidence="3" type="ORF">SDC9_206900</name>
</gene>
<evidence type="ECO:0000256" key="1">
    <source>
        <dbReference type="ARBA" id="ARBA00008779"/>
    </source>
</evidence>
<evidence type="ECO:0008006" key="4">
    <source>
        <dbReference type="Google" id="ProtNLM"/>
    </source>
</evidence>
<proteinExistence type="inferred from homology"/>
<protein>
    <recommendedName>
        <fullName evidence="4">Arylsulfatase</fullName>
    </recommendedName>
</protein>
<reference evidence="3" key="1">
    <citation type="submission" date="2019-08" db="EMBL/GenBank/DDBJ databases">
        <authorList>
            <person name="Kucharzyk K."/>
            <person name="Murdoch R.W."/>
            <person name="Higgins S."/>
            <person name="Loffler F."/>
        </authorList>
    </citation>
    <scope>NUCLEOTIDE SEQUENCE</scope>
</reference>
<dbReference type="EMBL" id="VSSQ01132883">
    <property type="protein sequence ID" value="MPN59180.1"/>
    <property type="molecule type" value="Genomic_DNA"/>
</dbReference>
<dbReference type="Gene3D" id="3.30.1120.10">
    <property type="match status" value="1"/>
</dbReference>
<organism evidence="3">
    <name type="scientific">bioreactor metagenome</name>
    <dbReference type="NCBI Taxonomy" id="1076179"/>
    <lineage>
        <taxon>unclassified sequences</taxon>
        <taxon>metagenomes</taxon>
        <taxon>ecological metagenomes</taxon>
    </lineage>
</organism>
<dbReference type="InterPro" id="IPR050738">
    <property type="entry name" value="Sulfatase"/>
</dbReference>